<dbReference type="AlphaFoldDB" id="X1KEN1"/>
<protein>
    <recommendedName>
        <fullName evidence="1">RCK N-terminal domain-containing protein</fullName>
    </recommendedName>
</protein>
<name>X1KEN1_9ZZZZ</name>
<feature type="domain" description="RCK N-terminal" evidence="1">
    <location>
        <begin position="9"/>
        <end position="127"/>
    </location>
</feature>
<evidence type="ECO:0000313" key="2">
    <source>
        <dbReference type="EMBL" id="GAH80518.1"/>
    </source>
</evidence>
<dbReference type="PANTHER" id="PTHR43833">
    <property type="entry name" value="POTASSIUM CHANNEL PROTEIN 2-RELATED-RELATED"/>
    <property type="match status" value="1"/>
</dbReference>
<dbReference type="PROSITE" id="PS51201">
    <property type="entry name" value="RCK_N"/>
    <property type="match status" value="1"/>
</dbReference>
<evidence type="ECO:0000259" key="1">
    <source>
        <dbReference type="PROSITE" id="PS51201"/>
    </source>
</evidence>
<sequence length="181" mass="19979">MDKLINRLDDHYIICGARDAGRSAIDEFVKTKSNFIVIEPDIEQIKMIDNSDKLPYMQDDPTKDDALLKAGIKKAKGLISALSNDKDNLFVVLSARELNPRLRIVAQAVEEESEPKLLKAGANSVILPNVIGGLRMASEMLRPVVVAFLDIMIRGRRMTLRVEESEILSGSGFIGKTLGEA</sequence>
<dbReference type="InterPro" id="IPR003148">
    <property type="entry name" value="RCK_N"/>
</dbReference>
<dbReference type="InterPro" id="IPR036291">
    <property type="entry name" value="NAD(P)-bd_dom_sf"/>
</dbReference>
<dbReference type="InterPro" id="IPR050721">
    <property type="entry name" value="Trk_Ktr_HKT_K-transport"/>
</dbReference>
<reference evidence="2" key="1">
    <citation type="journal article" date="2014" name="Front. Microbiol.">
        <title>High frequency of phylogenetically diverse reductive dehalogenase-homologous genes in deep subseafloor sedimentary metagenomes.</title>
        <authorList>
            <person name="Kawai M."/>
            <person name="Futagami T."/>
            <person name="Toyoda A."/>
            <person name="Takaki Y."/>
            <person name="Nishi S."/>
            <person name="Hori S."/>
            <person name="Arai W."/>
            <person name="Tsubouchi T."/>
            <person name="Morono Y."/>
            <person name="Uchiyama I."/>
            <person name="Ito T."/>
            <person name="Fujiyama A."/>
            <person name="Inagaki F."/>
            <person name="Takami H."/>
        </authorList>
    </citation>
    <scope>NUCLEOTIDE SEQUENCE</scope>
    <source>
        <strain evidence="2">Expedition CK06-06</strain>
    </source>
</reference>
<gene>
    <name evidence="2" type="ORF">S03H2_61052</name>
</gene>
<feature type="non-terminal residue" evidence="2">
    <location>
        <position position="181"/>
    </location>
</feature>
<dbReference type="PANTHER" id="PTHR43833:SF9">
    <property type="entry name" value="POTASSIUM CHANNEL PROTEIN YUGO-RELATED"/>
    <property type="match status" value="1"/>
</dbReference>
<dbReference type="SUPFAM" id="SSF51735">
    <property type="entry name" value="NAD(P)-binding Rossmann-fold domains"/>
    <property type="match status" value="1"/>
</dbReference>
<accession>X1KEN1</accession>
<dbReference type="EMBL" id="BARU01039384">
    <property type="protein sequence ID" value="GAH80518.1"/>
    <property type="molecule type" value="Genomic_DNA"/>
</dbReference>
<dbReference type="Pfam" id="PF02254">
    <property type="entry name" value="TrkA_N"/>
    <property type="match status" value="1"/>
</dbReference>
<proteinExistence type="predicted"/>
<organism evidence="2">
    <name type="scientific">marine sediment metagenome</name>
    <dbReference type="NCBI Taxonomy" id="412755"/>
    <lineage>
        <taxon>unclassified sequences</taxon>
        <taxon>metagenomes</taxon>
        <taxon>ecological metagenomes</taxon>
    </lineage>
</organism>
<comment type="caution">
    <text evidence="2">The sequence shown here is derived from an EMBL/GenBank/DDBJ whole genome shotgun (WGS) entry which is preliminary data.</text>
</comment>
<dbReference type="Gene3D" id="3.40.50.720">
    <property type="entry name" value="NAD(P)-binding Rossmann-like Domain"/>
    <property type="match status" value="1"/>
</dbReference>
<dbReference type="GO" id="GO:0006813">
    <property type="term" value="P:potassium ion transport"/>
    <property type="evidence" value="ECO:0007669"/>
    <property type="project" value="InterPro"/>
</dbReference>